<evidence type="ECO:0000256" key="3">
    <source>
        <dbReference type="ARBA" id="ARBA00022475"/>
    </source>
</evidence>
<dbReference type="OrthoDB" id="3468954at2"/>
<reference evidence="11" key="2">
    <citation type="submission" date="2012-02" db="EMBL/GenBank/DDBJ databases">
        <title>Complete genome sequence of Blastococcus saxobsidens strain DD2.</title>
        <authorList>
            <person name="Genoscope."/>
        </authorList>
    </citation>
    <scope>NUCLEOTIDE SEQUENCE [LARGE SCALE GENOMIC DNA]</scope>
    <source>
        <strain evidence="11">DD2</strain>
    </source>
</reference>
<proteinExistence type="predicted"/>
<feature type="transmembrane region" description="Helical" evidence="9">
    <location>
        <begin position="149"/>
        <end position="167"/>
    </location>
</feature>
<feature type="transmembrane region" description="Helical" evidence="9">
    <location>
        <begin position="187"/>
        <end position="208"/>
    </location>
</feature>
<dbReference type="GO" id="GO:0005886">
    <property type="term" value="C:plasma membrane"/>
    <property type="evidence" value="ECO:0007669"/>
    <property type="project" value="UniProtKB-SubCell"/>
</dbReference>
<dbReference type="Proteomes" id="UP000007517">
    <property type="component" value="Chromosome"/>
</dbReference>
<evidence type="ECO:0000313" key="11">
    <source>
        <dbReference type="Proteomes" id="UP000007517"/>
    </source>
</evidence>
<evidence type="ECO:0000313" key="10">
    <source>
        <dbReference type="EMBL" id="CCG05378.1"/>
    </source>
</evidence>
<dbReference type="eggNOG" id="COG1172">
    <property type="taxonomic scope" value="Bacteria"/>
</dbReference>
<dbReference type="EMBL" id="FO117623">
    <property type="protein sequence ID" value="CCG05378.1"/>
    <property type="molecule type" value="Genomic_DNA"/>
</dbReference>
<keyword evidence="3" id="KW-1003">Cell membrane</keyword>
<keyword evidence="6 9" id="KW-1133">Transmembrane helix</keyword>
<keyword evidence="4" id="KW-0997">Cell inner membrane</keyword>
<dbReference type="InterPro" id="IPR001851">
    <property type="entry name" value="ABC_transp_permease"/>
</dbReference>
<keyword evidence="11" id="KW-1185">Reference proteome</keyword>
<evidence type="ECO:0000256" key="2">
    <source>
        <dbReference type="ARBA" id="ARBA00022448"/>
    </source>
</evidence>
<dbReference type="GO" id="GO:0022857">
    <property type="term" value="F:transmembrane transporter activity"/>
    <property type="evidence" value="ECO:0007669"/>
    <property type="project" value="InterPro"/>
</dbReference>
<comment type="subcellular location">
    <subcellularLocation>
        <location evidence="1">Cell membrane</location>
        <topology evidence="1">Multi-pass membrane protein</topology>
    </subcellularLocation>
</comment>
<feature type="transmembrane region" description="Helical" evidence="9">
    <location>
        <begin position="242"/>
        <end position="262"/>
    </location>
</feature>
<feature type="transmembrane region" description="Helical" evidence="9">
    <location>
        <begin position="119"/>
        <end position="142"/>
    </location>
</feature>
<feature type="transmembrane region" description="Helical" evidence="9">
    <location>
        <begin position="322"/>
        <end position="339"/>
    </location>
</feature>
<feature type="transmembrane region" description="Helical" evidence="9">
    <location>
        <begin position="293"/>
        <end position="316"/>
    </location>
</feature>
<organism evidence="10 11">
    <name type="scientific">Blastococcus saxobsidens (strain DD2)</name>
    <dbReference type="NCBI Taxonomy" id="1146883"/>
    <lineage>
        <taxon>Bacteria</taxon>
        <taxon>Bacillati</taxon>
        <taxon>Actinomycetota</taxon>
        <taxon>Actinomycetes</taxon>
        <taxon>Geodermatophilales</taxon>
        <taxon>Geodermatophilaceae</taxon>
        <taxon>Blastococcus</taxon>
    </lineage>
</organism>
<dbReference type="HOGENOM" id="CLU_028880_4_3_11"/>
<evidence type="ECO:0000256" key="1">
    <source>
        <dbReference type="ARBA" id="ARBA00004651"/>
    </source>
</evidence>
<reference evidence="10 11" key="1">
    <citation type="journal article" date="2012" name="J. Bacteriol.">
        <title>Genome Sequence of Blastococcus saxobsidens DD2, a Stone-Inhabiting Bacterium.</title>
        <authorList>
            <person name="Chouaia B."/>
            <person name="Crotti E."/>
            <person name="Brusetti L."/>
            <person name="Daffonchio D."/>
            <person name="Essoussi I."/>
            <person name="Nouioui I."/>
            <person name="Sbissi I."/>
            <person name="Ghodhbane-Gtari F."/>
            <person name="Gtari M."/>
            <person name="Vacherie B."/>
            <person name="Barbe V."/>
            <person name="Medigue C."/>
            <person name="Gury J."/>
            <person name="Pujic P."/>
            <person name="Normand P."/>
        </authorList>
    </citation>
    <scope>NUCLEOTIDE SEQUENCE [LARGE SCALE GENOMIC DNA]</scope>
    <source>
        <strain evidence="10 11">DD2</strain>
    </source>
</reference>
<dbReference type="PANTHER" id="PTHR32196">
    <property type="entry name" value="ABC TRANSPORTER PERMEASE PROTEIN YPHD-RELATED-RELATED"/>
    <property type="match status" value="1"/>
</dbReference>
<accession>H6RQL0</accession>
<sequence>MVTTESTVRLEATGSGSPDEAKGTGVGVVGRVGGVVLQRYALLVALAALIAVFSILRPESFFSTANLTSTLGIQASLALLALGVTVVLLVGEFDLSAASVMGMSASVVAYLTTARDFSVLAALGVVLVAGLLIGAVTSFFVVKVGIHSFIVTLGMGTLVTGAAIGLAGTTTIGGVPQGLTDVFRTEILGIEAAFFIMLVVALIGWILLQKMPLGRNIFFTGEAPTAAALAGIRVNALRVGSLVTSSVLASLAGVMLVGQIGAASPSIAAPYLLPAYAAAFLGATAFTPGRFNVWGTLFAVYLLAVGTTGFQLLGLSSWVTDVFNGAVLILAVAFSRIFGRKT</sequence>
<dbReference type="PANTHER" id="PTHR32196:SF21">
    <property type="entry name" value="ABC TRANSPORTER PERMEASE PROTEIN YPHD-RELATED"/>
    <property type="match status" value="1"/>
</dbReference>
<keyword evidence="5 9" id="KW-0812">Transmembrane</keyword>
<keyword evidence="2" id="KW-0813">Transport</keyword>
<evidence type="ECO:0000256" key="4">
    <source>
        <dbReference type="ARBA" id="ARBA00022519"/>
    </source>
</evidence>
<evidence type="ECO:0000256" key="5">
    <source>
        <dbReference type="ARBA" id="ARBA00022692"/>
    </source>
</evidence>
<dbReference type="Pfam" id="PF02653">
    <property type="entry name" value="BPD_transp_2"/>
    <property type="match status" value="1"/>
</dbReference>
<name>H6RQL0_BLASD</name>
<dbReference type="CDD" id="cd06579">
    <property type="entry name" value="TM_PBP1_transp_AraH_like"/>
    <property type="match status" value="1"/>
</dbReference>
<keyword evidence="7 9" id="KW-0472">Membrane</keyword>
<dbReference type="KEGG" id="bsd:BLASA_4575"/>
<evidence type="ECO:0000256" key="6">
    <source>
        <dbReference type="ARBA" id="ARBA00022989"/>
    </source>
</evidence>
<feature type="region of interest" description="Disordered" evidence="8">
    <location>
        <begin position="1"/>
        <end position="20"/>
    </location>
</feature>
<evidence type="ECO:0000256" key="9">
    <source>
        <dbReference type="SAM" id="Phobius"/>
    </source>
</evidence>
<dbReference type="AlphaFoldDB" id="H6RQL0"/>
<evidence type="ECO:0000256" key="7">
    <source>
        <dbReference type="ARBA" id="ARBA00023136"/>
    </source>
</evidence>
<dbReference type="RefSeq" id="WP_014378245.1">
    <property type="nucleotide sequence ID" value="NC_016943.1"/>
</dbReference>
<feature type="transmembrane region" description="Helical" evidence="9">
    <location>
        <begin position="268"/>
        <end position="286"/>
    </location>
</feature>
<gene>
    <name evidence="10" type="ordered locus">BLASA_4575</name>
</gene>
<evidence type="ECO:0000256" key="8">
    <source>
        <dbReference type="SAM" id="MobiDB-lite"/>
    </source>
</evidence>
<protein>
    <submittedName>
        <fullName evidence="10">Ribose ABC transporter, permease protein</fullName>
    </submittedName>
</protein>
<feature type="transmembrane region" description="Helical" evidence="9">
    <location>
        <begin position="71"/>
        <end position="90"/>
    </location>
</feature>
<dbReference type="STRING" id="1146883.BLASA_4575"/>
<feature type="transmembrane region" description="Helical" evidence="9">
    <location>
        <begin position="40"/>
        <end position="56"/>
    </location>
</feature>